<feature type="region of interest" description="Disordered" evidence="1">
    <location>
        <begin position="301"/>
        <end position="322"/>
    </location>
</feature>
<accession>A0A5C2SIN9</accession>
<dbReference type="OrthoDB" id="2758348at2759"/>
<evidence type="ECO:0000313" key="3">
    <source>
        <dbReference type="EMBL" id="RPD63653.1"/>
    </source>
</evidence>
<dbReference type="EMBL" id="ML122255">
    <property type="protein sequence ID" value="RPD63653.1"/>
    <property type="molecule type" value="Genomic_DNA"/>
</dbReference>
<dbReference type="Proteomes" id="UP000313359">
    <property type="component" value="Unassembled WGS sequence"/>
</dbReference>
<name>A0A5C2SIN9_9APHY</name>
<feature type="region of interest" description="Disordered" evidence="1">
    <location>
        <begin position="188"/>
        <end position="208"/>
    </location>
</feature>
<keyword evidence="4" id="KW-1185">Reference proteome</keyword>
<keyword evidence="2" id="KW-0472">Membrane</keyword>
<feature type="transmembrane region" description="Helical" evidence="2">
    <location>
        <begin position="26"/>
        <end position="51"/>
    </location>
</feature>
<keyword evidence="2" id="KW-1133">Transmembrane helix</keyword>
<gene>
    <name evidence="3" type="ORF">L227DRAFT_572099</name>
</gene>
<keyword evidence="2" id="KW-0812">Transmembrane</keyword>
<reference evidence="3" key="1">
    <citation type="journal article" date="2018" name="Genome Biol. Evol.">
        <title>Genomics and development of Lentinus tigrinus, a white-rot wood-decaying mushroom with dimorphic fruiting bodies.</title>
        <authorList>
            <person name="Wu B."/>
            <person name="Xu Z."/>
            <person name="Knudson A."/>
            <person name="Carlson A."/>
            <person name="Chen N."/>
            <person name="Kovaka S."/>
            <person name="LaButti K."/>
            <person name="Lipzen A."/>
            <person name="Pennachio C."/>
            <person name="Riley R."/>
            <person name="Schakwitz W."/>
            <person name="Umezawa K."/>
            <person name="Ohm R.A."/>
            <person name="Grigoriev I.V."/>
            <person name="Nagy L.G."/>
            <person name="Gibbons J."/>
            <person name="Hibbett D."/>
        </authorList>
    </citation>
    <scope>NUCLEOTIDE SEQUENCE [LARGE SCALE GENOMIC DNA]</scope>
    <source>
        <strain evidence="3">ALCF2SS1-6</strain>
    </source>
</reference>
<evidence type="ECO:0000256" key="1">
    <source>
        <dbReference type="SAM" id="MobiDB-lite"/>
    </source>
</evidence>
<sequence length="358" mass="38357">MAPVSITTTATAATASDPTTFFTPPVIIAIVVIVVALLAVIATISVSILVVRKYTRKAQVDVEGQGTKMSSSTFTGLFARTSSRTTEPELPWPVLQTLPHLRPRRERFLEAVMFWRKPKRPEPFTVADVLKAKLEVEERAQTAARMDLERASQRSQRVGWWKRSVSGSRRAPVVPEIVVRPFDAASDSDASSSTIVSPTASPASTISSLDTPMPVTPILAASPLPAVAFRSPAQPQPAHVASVKTMPTLPTRVGLGVVGVDVMPATSSAADIYHDANDFCRDLTIPIPTNIKDSVSARDVTTAPDSSFDPQGDILQPSRSVGSYVPSRSSKAEFARFADAHRALVVARLAASDSVYGD</sequence>
<organism evidence="3 4">
    <name type="scientific">Lentinus tigrinus ALCF2SS1-6</name>
    <dbReference type="NCBI Taxonomy" id="1328759"/>
    <lineage>
        <taxon>Eukaryota</taxon>
        <taxon>Fungi</taxon>
        <taxon>Dikarya</taxon>
        <taxon>Basidiomycota</taxon>
        <taxon>Agaricomycotina</taxon>
        <taxon>Agaricomycetes</taxon>
        <taxon>Polyporales</taxon>
        <taxon>Polyporaceae</taxon>
        <taxon>Lentinus</taxon>
    </lineage>
</organism>
<evidence type="ECO:0000256" key="2">
    <source>
        <dbReference type="SAM" id="Phobius"/>
    </source>
</evidence>
<protein>
    <submittedName>
        <fullName evidence="3">Uncharacterized protein</fullName>
    </submittedName>
</protein>
<dbReference type="AlphaFoldDB" id="A0A5C2SIN9"/>
<evidence type="ECO:0000313" key="4">
    <source>
        <dbReference type="Proteomes" id="UP000313359"/>
    </source>
</evidence>
<proteinExistence type="predicted"/>